<name>A0AAW0I677_MYOGA</name>
<evidence type="ECO:0000256" key="2">
    <source>
        <dbReference type="ARBA" id="ARBA00022980"/>
    </source>
</evidence>
<keyword evidence="3 4" id="KW-0687">Ribonucleoprotein</keyword>
<dbReference type="Pfam" id="PF03297">
    <property type="entry name" value="Ribosomal_S25"/>
    <property type="match status" value="1"/>
</dbReference>
<evidence type="ECO:0000256" key="1">
    <source>
        <dbReference type="ARBA" id="ARBA00009106"/>
    </source>
</evidence>
<evidence type="ECO:0000256" key="4">
    <source>
        <dbReference type="RuleBase" id="RU366057"/>
    </source>
</evidence>
<protein>
    <recommendedName>
        <fullName evidence="4">40S ribosomal protein S25</fullName>
    </recommendedName>
</protein>
<dbReference type="InterPro" id="IPR004977">
    <property type="entry name" value="Ribosomal_eS25"/>
</dbReference>
<proteinExistence type="inferred from homology"/>
<dbReference type="GO" id="GO:1990904">
    <property type="term" value="C:ribonucleoprotein complex"/>
    <property type="evidence" value="ECO:0007669"/>
    <property type="project" value="UniProtKB-KW"/>
</dbReference>
<keyword evidence="2 4" id="KW-0689">Ribosomal protein</keyword>
<dbReference type="GO" id="GO:0005840">
    <property type="term" value="C:ribosome"/>
    <property type="evidence" value="ECO:0007669"/>
    <property type="project" value="UniProtKB-KW"/>
</dbReference>
<comment type="caution">
    <text evidence="6">The sequence shown here is derived from an EMBL/GenBank/DDBJ whole genome shotgun (WGS) entry which is preliminary data.</text>
</comment>
<feature type="region of interest" description="Disordered" evidence="5">
    <location>
        <begin position="33"/>
        <end position="55"/>
    </location>
</feature>
<gene>
    <name evidence="6" type="ORF">U0070_015748</name>
</gene>
<comment type="similarity">
    <text evidence="1 4">Belongs to the eukaryotic ribosomal protein eS25 family.</text>
</comment>
<keyword evidence="7" id="KW-1185">Reference proteome</keyword>
<evidence type="ECO:0000256" key="5">
    <source>
        <dbReference type="SAM" id="MobiDB-lite"/>
    </source>
</evidence>
<organism evidence="6 7">
    <name type="scientific">Myodes glareolus</name>
    <name type="common">Bank vole</name>
    <name type="synonym">Clethrionomys glareolus</name>
    <dbReference type="NCBI Taxonomy" id="447135"/>
    <lineage>
        <taxon>Eukaryota</taxon>
        <taxon>Metazoa</taxon>
        <taxon>Chordata</taxon>
        <taxon>Craniata</taxon>
        <taxon>Vertebrata</taxon>
        <taxon>Euteleostomi</taxon>
        <taxon>Mammalia</taxon>
        <taxon>Eutheria</taxon>
        <taxon>Euarchontoglires</taxon>
        <taxon>Glires</taxon>
        <taxon>Rodentia</taxon>
        <taxon>Myomorpha</taxon>
        <taxon>Muroidea</taxon>
        <taxon>Cricetidae</taxon>
        <taxon>Arvicolinae</taxon>
        <taxon>Myodes</taxon>
    </lineage>
</organism>
<dbReference type="AlphaFoldDB" id="A0AAW0I677"/>
<evidence type="ECO:0000313" key="6">
    <source>
        <dbReference type="EMBL" id="KAK7810011.1"/>
    </source>
</evidence>
<evidence type="ECO:0000256" key="3">
    <source>
        <dbReference type="ARBA" id="ARBA00023274"/>
    </source>
</evidence>
<evidence type="ECO:0000313" key="7">
    <source>
        <dbReference type="Proteomes" id="UP001488838"/>
    </source>
</evidence>
<dbReference type="Proteomes" id="UP001488838">
    <property type="component" value="Unassembled WGS sequence"/>
</dbReference>
<reference evidence="6 7" key="1">
    <citation type="journal article" date="2023" name="bioRxiv">
        <title>Conserved and derived expression patterns and positive selection on dental genes reveal complex evolutionary context of ever-growing rodent molars.</title>
        <authorList>
            <person name="Calamari Z.T."/>
            <person name="Song A."/>
            <person name="Cohen E."/>
            <person name="Akter M."/>
            <person name="Roy R.D."/>
            <person name="Hallikas O."/>
            <person name="Christensen M.M."/>
            <person name="Li P."/>
            <person name="Marangoni P."/>
            <person name="Jernvall J."/>
            <person name="Klein O.D."/>
        </authorList>
    </citation>
    <scope>NUCLEOTIDE SEQUENCE [LARGE SCALE GENOMIC DNA]</scope>
    <source>
        <strain evidence="6">V071</strain>
    </source>
</reference>
<dbReference type="EMBL" id="JBBHLL010000207">
    <property type="protein sequence ID" value="KAK7810011.1"/>
    <property type="molecule type" value="Genomic_DNA"/>
</dbReference>
<accession>A0AAW0I677</accession>
<sequence>MAIISRIRDCRGCHCFLSIAMLPMRDKKKGAVKWIKEDKDPVSQSGDKTSKKRSKGCVQDKLHHLLLFDKATHDQLC</sequence>